<dbReference type="SUPFAM" id="SSF54277">
    <property type="entry name" value="CAD &amp; PB1 domains"/>
    <property type="match status" value="1"/>
</dbReference>
<feature type="region of interest" description="Disordered" evidence="4">
    <location>
        <begin position="612"/>
        <end position="702"/>
    </location>
</feature>
<dbReference type="EMBL" id="PUHQ01000050">
    <property type="protein sequence ID" value="KAG0659815.1"/>
    <property type="molecule type" value="Genomic_DNA"/>
</dbReference>
<feature type="compositionally biased region" description="Polar residues" evidence="4">
    <location>
        <begin position="486"/>
        <end position="507"/>
    </location>
</feature>
<dbReference type="InterPro" id="IPR052260">
    <property type="entry name" value="Autophagy_Rcpt_SigReg"/>
</dbReference>
<feature type="compositionally biased region" description="Basic and acidic residues" evidence="4">
    <location>
        <begin position="227"/>
        <end position="241"/>
    </location>
</feature>
<dbReference type="AlphaFoldDB" id="A0A9P7B5I3"/>
<keyword evidence="3" id="KW-0862">Zinc</keyword>
<keyword evidence="2" id="KW-0863">Zinc-finger</keyword>
<evidence type="ECO:0000256" key="4">
    <source>
        <dbReference type="SAM" id="MobiDB-lite"/>
    </source>
</evidence>
<feature type="region of interest" description="Disordered" evidence="4">
    <location>
        <begin position="466"/>
        <end position="507"/>
    </location>
</feature>
<dbReference type="Gene3D" id="3.30.60.90">
    <property type="match status" value="2"/>
</dbReference>
<dbReference type="GO" id="GO:0008270">
    <property type="term" value="F:zinc ion binding"/>
    <property type="evidence" value="ECO:0007669"/>
    <property type="project" value="UniProtKB-KW"/>
</dbReference>
<feature type="region of interest" description="Disordered" evidence="4">
    <location>
        <begin position="115"/>
        <end position="152"/>
    </location>
</feature>
<feature type="region of interest" description="Disordered" evidence="4">
    <location>
        <begin position="225"/>
        <end position="247"/>
    </location>
</feature>
<keyword evidence="7" id="KW-1185">Reference proteome</keyword>
<reference evidence="6 7" key="1">
    <citation type="submission" date="2020-11" db="EMBL/GenBank/DDBJ databases">
        <title>Kefir isolates.</title>
        <authorList>
            <person name="Marcisauskas S."/>
            <person name="Kim Y."/>
            <person name="Blasche S."/>
        </authorList>
    </citation>
    <scope>NUCLEOTIDE SEQUENCE [LARGE SCALE GENOMIC DNA]</scope>
    <source>
        <strain evidence="6 7">KR</strain>
    </source>
</reference>
<dbReference type="PROSITE" id="PS01357">
    <property type="entry name" value="ZF_ZZ_1"/>
    <property type="match status" value="1"/>
</dbReference>
<organism evidence="6 7">
    <name type="scientific">Rhodotorula mucilaginosa</name>
    <name type="common">Yeast</name>
    <name type="synonym">Rhodotorula rubra</name>
    <dbReference type="NCBI Taxonomy" id="5537"/>
    <lineage>
        <taxon>Eukaryota</taxon>
        <taxon>Fungi</taxon>
        <taxon>Dikarya</taxon>
        <taxon>Basidiomycota</taxon>
        <taxon>Pucciniomycotina</taxon>
        <taxon>Microbotryomycetes</taxon>
        <taxon>Sporidiobolales</taxon>
        <taxon>Sporidiobolaceae</taxon>
        <taxon>Rhodotorula</taxon>
    </lineage>
</organism>
<feature type="compositionally biased region" description="Gly residues" evidence="4">
    <location>
        <begin position="612"/>
        <end position="623"/>
    </location>
</feature>
<dbReference type="Pfam" id="PF00569">
    <property type="entry name" value="ZZ"/>
    <property type="match status" value="1"/>
</dbReference>
<evidence type="ECO:0000313" key="7">
    <source>
        <dbReference type="Proteomes" id="UP000777482"/>
    </source>
</evidence>
<evidence type="ECO:0000256" key="3">
    <source>
        <dbReference type="ARBA" id="ARBA00022833"/>
    </source>
</evidence>
<feature type="compositionally biased region" description="Pro residues" evidence="4">
    <location>
        <begin position="632"/>
        <end position="644"/>
    </location>
</feature>
<dbReference type="PANTHER" id="PTHR15090:SF8">
    <property type="entry name" value="ZZ-TYPE ZINC FINGER-CONTAINING PROTEIN"/>
    <property type="match status" value="1"/>
</dbReference>
<dbReference type="InterPro" id="IPR000433">
    <property type="entry name" value="Znf_ZZ"/>
</dbReference>
<evidence type="ECO:0000256" key="2">
    <source>
        <dbReference type="ARBA" id="ARBA00022771"/>
    </source>
</evidence>
<feature type="compositionally biased region" description="Basic and acidic residues" evidence="4">
    <location>
        <begin position="445"/>
        <end position="454"/>
    </location>
</feature>
<dbReference type="SMART" id="SM00291">
    <property type="entry name" value="ZnF_ZZ"/>
    <property type="match status" value="3"/>
</dbReference>
<dbReference type="OrthoDB" id="661148at2759"/>
<gene>
    <name evidence="6" type="ORF">C6P46_005018</name>
</gene>
<accession>A0A9P7B5I3</accession>
<sequence>MAAAVVVKAVVPGWLSHPRRVSFQDRTLLDREVLARRLADAFALRPGSFRLAYRDDDNDLIELGTAADLSECIDFFSYGGSSNASSSAVPSSAGAVAKTVTLRIEVIVEYEGPALSEAGTGTGTGGRGSQRLTGTEGANSASASRAGTTISSAATDREGALARWKAEQDALAVQFSRLVSRPTAQRFPPEDERLTAAEERNRDRRVWTIEQEALTLQAARAGLAAGRDQDHAAYTRRRDSGNDASSMGDWVRERAYDVAHGLDGGHSTDALSVSDAGLGHDHNAAAFTEDDDDDDWDRETVSSFVPFGGASRLPPATRSGTGDLGADVLGPRDDEALHPNFASHFVLAEPAEPFWPAPATEGMNGSIGLSQQHQRPIPVYQQQQQWDSSPMFSSPGSSMYSVGTGRGVDSAYKPTGSERARVEALFAPSEYGSSSAFSAGGGGGGERDGPEMSAAADHHVAAVTPTRVPGDATPQSSHAKFPLQPTAKNDQQQATPPAGRATSTLPTVSATGVNSHVDSGDFTCAVCMDAIDGVRYLCIQCDGYNLCETCETDPNAKLASRRRKQNSSTLGSAFSTLGGRTRRENEYIPMLHDSNHVLLKIKPGATLPGGFGRLGSVGGGGASGSSSSSSTPPAPIPPPAPPLSRPTTPLPYIGRSREIPVRLPADGPTRLTRPEPLGHASSAGGGASASESSSSSTGPSCSQLVPPIRIPAVNIPGFSVLGANVAPVRIPAINIPPVDFPTIGRPTVSTTPTASTPAAAPVPPRVMPVAIEPASFRRFDNVVERNHGVGCSHCGKLIPTGPGEEGVRWLCGNCPTVPGYNLCSDCELESASIHDPSHAFLRLTHRLRRPLPSLNSGLVPLLYLPKPTDDQDAQAEGKENGAVAASRDQAGRTTQEAKHAMIVCDACGQKITDAWMLCFSFDLCRPCLVERDASTLARHNPSHVFLGLKEPVDLDLLKLVTRFSSRRPRGLLEWDLYS</sequence>
<protein>
    <recommendedName>
        <fullName evidence="5">ZZ-type domain-containing protein</fullName>
    </recommendedName>
</protein>
<dbReference type="PANTHER" id="PTHR15090">
    <property type="entry name" value="SEQUESTOSOME 1-RELATED"/>
    <property type="match status" value="1"/>
</dbReference>
<proteinExistence type="predicted"/>
<dbReference type="InterPro" id="IPR043145">
    <property type="entry name" value="Znf_ZZ_sf"/>
</dbReference>
<evidence type="ECO:0000313" key="6">
    <source>
        <dbReference type="EMBL" id="KAG0659815.1"/>
    </source>
</evidence>
<evidence type="ECO:0000259" key="5">
    <source>
        <dbReference type="PROSITE" id="PS01357"/>
    </source>
</evidence>
<feature type="region of interest" description="Disordered" evidence="4">
    <location>
        <begin position="433"/>
        <end position="454"/>
    </location>
</feature>
<feature type="region of interest" description="Disordered" evidence="4">
    <location>
        <begin position="869"/>
        <end position="889"/>
    </location>
</feature>
<feature type="domain" description="ZZ-type" evidence="5">
    <location>
        <begin position="524"/>
        <end position="550"/>
    </location>
</feature>
<evidence type="ECO:0000256" key="1">
    <source>
        <dbReference type="ARBA" id="ARBA00022723"/>
    </source>
</evidence>
<dbReference type="Proteomes" id="UP000777482">
    <property type="component" value="Unassembled WGS sequence"/>
</dbReference>
<name>A0A9P7B5I3_RHOMI</name>
<feature type="compositionally biased region" description="Low complexity" evidence="4">
    <location>
        <begin position="688"/>
        <end position="702"/>
    </location>
</feature>
<dbReference type="SUPFAM" id="SSF57850">
    <property type="entry name" value="RING/U-box"/>
    <property type="match status" value="3"/>
</dbReference>
<feature type="compositionally biased region" description="Polar residues" evidence="4">
    <location>
        <begin position="136"/>
        <end position="152"/>
    </location>
</feature>
<keyword evidence="1" id="KW-0479">Metal-binding</keyword>
<dbReference type="CDD" id="cd05992">
    <property type="entry name" value="PB1"/>
    <property type="match status" value="1"/>
</dbReference>
<comment type="caution">
    <text evidence="6">The sequence shown here is derived from an EMBL/GenBank/DDBJ whole genome shotgun (WGS) entry which is preliminary data.</text>
</comment>